<comment type="caution">
    <text evidence="3">The sequence shown here is derived from an EMBL/GenBank/DDBJ whole genome shotgun (WGS) entry which is preliminary data.</text>
</comment>
<dbReference type="PANTHER" id="PTHR30157">
    <property type="entry name" value="FERRIC REDUCTASE, NADPH-DEPENDENT"/>
    <property type="match status" value="1"/>
</dbReference>
<dbReference type="InterPro" id="IPR007037">
    <property type="entry name" value="SIP_rossman_dom"/>
</dbReference>
<dbReference type="Proteomes" id="UP000032515">
    <property type="component" value="Unassembled WGS sequence"/>
</dbReference>
<name>A0A0D7E4Y1_RHOPL</name>
<dbReference type="PATRIC" id="fig|1076.23.peg.6198"/>
<evidence type="ECO:0000259" key="2">
    <source>
        <dbReference type="PROSITE" id="PS51384"/>
    </source>
</evidence>
<comment type="similarity">
    <text evidence="1">Belongs to the SIP oxidoreductase family.</text>
</comment>
<evidence type="ECO:0000313" key="3">
    <source>
        <dbReference type="EMBL" id="KIZ35934.1"/>
    </source>
</evidence>
<dbReference type="PROSITE" id="PS51384">
    <property type="entry name" value="FAD_FR"/>
    <property type="match status" value="1"/>
</dbReference>
<sequence length="228" mass="24302">MLRRLLMRRATIVAADWLAEGFRLVTLEGQALRGVVWTPGQKVQVAVGTALATRTYTPIDWDPEQGRTRILCFAHGDGPGSAWVRGVGAGDGCDILGPRASLDAGHGTGALGVFGDETSIGLAYALAQQDPARSISSYFEIGNKASAEHVRTALQIRNVTLFLRSEGDAHLAQMEAALSPVLNAGAAFVLTGKASTVQRLRHELKRRGVPANRVVTKAYWAPGKTGMD</sequence>
<dbReference type="Pfam" id="PF04954">
    <property type="entry name" value="SIP"/>
    <property type="match status" value="1"/>
</dbReference>
<dbReference type="EMBL" id="JXXE01000600">
    <property type="protein sequence ID" value="KIZ35934.1"/>
    <property type="molecule type" value="Genomic_DNA"/>
</dbReference>
<dbReference type="AlphaFoldDB" id="A0A0D7E4Y1"/>
<gene>
    <name evidence="3" type="ORF">OO17_25200</name>
</gene>
<dbReference type="PANTHER" id="PTHR30157:SF0">
    <property type="entry name" value="NADPH-DEPENDENT FERRIC-CHELATE REDUCTASE"/>
    <property type="match status" value="1"/>
</dbReference>
<protein>
    <recommendedName>
        <fullName evidence="2">FAD-binding FR-type domain-containing protein</fullName>
    </recommendedName>
</protein>
<evidence type="ECO:0000313" key="4">
    <source>
        <dbReference type="Proteomes" id="UP000032515"/>
    </source>
</evidence>
<dbReference type="InterPro" id="IPR017927">
    <property type="entry name" value="FAD-bd_FR_type"/>
</dbReference>
<dbReference type="Gene3D" id="3.40.50.80">
    <property type="entry name" value="Nucleotide-binding domain of ferredoxin-NADP reductase (FNR) module"/>
    <property type="match status" value="1"/>
</dbReference>
<feature type="domain" description="FAD-binding FR-type" evidence="2">
    <location>
        <begin position="5"/>
        <end position="105"/>
    </location>
</feature>
<dbReference type="SUPFAM" id="SSF63380">
    <property type="entry name" value="Riboflavin synthase domain-like"/>
    <property type="match status" value="1"/>
</dbReference>
<dbReference type="InterPro" id="IPR039374">
    <property type="entry name" value="SIP_fam"/>
</dbReference>
<reference evidence="3 4" key="1">
    <citation type="submission" date="2014-11" db="EMBL/GenBank/DDBJ databases">
        <title>Genomics and ecophysiology of heterotrophic nitrogen fixing bacteria isolated from estuarine surface water.</title>
        <authorList>
            <person name="Bentzon-Tilia M."/>
            <person name="Severin I."/>
            <person name="Hansen L.H."/>
            <person name="Riemann L."/>
        </authorList>
    </citation>
    <scope>NUCLEOTIDE SEQUENCE [LARGE SCALE GENOMIC DNA]</scope>
    <source>
        <strain evidence="3 4">BAL398</strain>
    </source>
</reference>
<dbReference type="InterPro" id="IPR013113">
    <property type="entry name" value="SIP_FAD-bd"/>
</dbReference>
<organism evidence="3 4">
    <name type="scientific">Rhodopseudomonas palustris</name>
    <dbReference type="NCBI Taxonomy" id="1076"/>
    <lineage>
        <taxon>Bacteria</taxon>
        <taxon>Pseudomonadati</taxon>
        <taxon>Pseudomonadota</taxon>
        <taxon>Alphaproteobacteria</taxon>
        <taxon>Hyphomicrobiales</taxon>
        <taxon>Nitrobacteraceae</taxon>
        <taxon>Rhodopseudomonas</taxon>
    </lineage>
</organism>
<dbReference type="Pfam" id="PF08021">
    <property type="entry name" value="FAD_binding_9"/>
    <property type="match status" value="1"/>
</dbReference>
<proteinExistence type="inferred from homology"/>
<accession>A0A0D7E4Y1</accession>
<dbReference type="InterPro" id="IPR017938">
    <property type="entry name" value="Riboflavin_synthase-like_b-brl"/>
</dbReference>
<evidence type="ECO:0000256" key="1">
    <source>
        <dbReference type="ARBA" id="ARBA00035644"/>
    </source>
</evidence>
<dbReference type="GO" id="GO:0016491">
    <property type="term" value="F:oxidoreductase activity"/>
    <property type="evidence" value="ECO:0007669"/>
    <property type="project" value="InterPro"/>
</dbReference>
<dbReference type="InterPro" id="IPR039261">
    <property type="entry name" value="FNR_nucleotide-bd"/>
</dbReference>
<dbReference type="Gene3D" id="2.40.30.10">
    <property type="entry name" value="Translation factors"/>
    <property type="match status" value="1"/>
</dbReference>
<dbReference type="CDD" id="cd06193">
    <property type="entry name" value="siderophore_interacting"/>
    <property type="match status" value="1"/>
</dbReference>